<feature type="transmembrane region" description="Helical" evidence="2">
    <location>
        <begin position="108"/>
        <end position="127"/>
    </location>
</feature>
<feature type="compositionally biased region" description="Basic and acidic residues" evidence="1">
    <location>
        <begin position="15"/>
        <end position="35"/>
    </location>
</feature>
<gene>
    <name evidence="3" type="ORF">Q5722_12855</name>
</gene>
<proteinExistence type="predicted"/>
<dbReference type="InterPro" id="IPR021403">
    <property type="entry name" value="DUF3043"/>
</dbReference>
<evidence type="ECO:0000313" key="3">
    <source>
        <dbReference type="EMBL" id="MDO7869253.1"/>
    </source>
</evidence>
<accession>A0ABT9B7Y3</accession>
<comment type="caution">
    <text evidence="3">The sequence shown here is derived from an EMBL/GenBank/DDBJ whole genome shotgun (WGS) entry which is preliminary data.</text>
</comment>
<feature type="transmembrane region" description="Helical" evidence="2">
    <location>
        <begin position="83"/>
        <end position="102"/>
    </location>
</feature>
<keyword evidence="4" id="KW-1185">Reference proteome</keyword>
<dbReference type="Pfam" id="PF11241">
    <property type="entry name" value="DUF3043"/>
    <property type="match status" value="1"/>
</dbReference>
<evidence type="ECO:0000256" key="2">
    <source>
        <dbReference type="SAM" id="Phobius"/>
    </source>
</evidence>
<keyword evidence="2" id="KW-0812">Transmembrane</keyword>
<sequence length="177" mass="19982">MSNSSTEGKGRPTPSRKEAEAAARARARNAADPKARRTAQKSQRKAAMADLREGYRTADESKLPERDKGPVKRLVRDVVDSRIGFAELFAPLLVLILVTSAINPVLGQGMWLMAVVLVVCDILWIRFKVRREVRRRLPDKPLKGVSYYAIVRSLQLRILRLPKPQVKIGQQLPDVYR</sequence>
<name>A0ABT9B7Y3_9ACTN</name>
<reference evidence="3 4" key="1">
    <citation type="submission" date="2023-07" db="EMBL/GenBank/DDBJ databases">
        <title>Nocardioides sp. nov WY-20 isolated from soil.</title>
        <authorList>
            <person name="Liu B."/>
            <person name="Wan Y."/>
        </authorList>
    </citation>
    <scope>NUCLEOTIDE SEQUENCE [LARGE SCALE GENOMIC DNA]</scope>
    <source>
        <strain evidence="3 4">WY-20</strain>
    </source>
</reference>
<protein>
    <submittedName>
        <fullName evidence="3">DUF3043 domain-containing protein</fullName>
    </submittedName>
</protein>
<evidence type="ECO:0000313" key="4">
    <source>
        <dbReference type="Proteomes" id="UP001233314"/>
    </source>
</evidence>
<keyword evidence="2" id="KW-1133">Transmembrane helix</keyword>
<dbReference type="Proteomes" id="UP001233314">
    <property type="component" value="Unassembled WGS sequence"/>
</dbReference>
<dbReference type="EMBL" id="JAUQTA010000002">
    <property type="protein sequence ID" value="MDO7869253.1"/>
    <property type="molecule type" value="Genomic_DNA"/>
</dbReference>
<feature type="region of interest" description="Disordered" evidence="1">
    <location>
        <begin position="1"/>
        <end position="50"/>
    </location>
</feature>
<evidence type="ECO:0000256" key="1">
    <source>
        <dbReference type="SAM" id="MobiDB-lite"/>
    </source>
</evidence>
<organism evidence="3 4">
    <name type="scientific">Nocardioides jiangxiensis</name>
    <dbReference type="NCBI Taxonomy" id="3064524"/>
    <lineage>
        <taxon>Bacteria</taxon>
        <taxon>Bacillati</taxon>
        <taxon>Actinomycetota</taxon>
        <taxon>Actinomycetes</taxon>
        <taxon>Propionibacteriales</taxon>
        <taxon>Nocardioidaceae</taxon>
        <taxon>Nocardioides</taxon>
    </lineage>
</organism>
<keyword evidence="2" id="KW-0472">Membrane</keyword>
<dbReference type="RefSeq" id="WP_305028655.1">
    <property type="nucleotide sequence ID" value="NZ_JAUQTA010000002.1"/>
</dbReference>